<keyword evidence="9" id="KW-1185">Reference proteome</keyword>
<reference evidence="8" key="1">
    <citation type="submission" date="2022-07" db="EMBL/GenBank/DDBJ databases">
        <title>Phylogenomic reconstructions and comparative analyses of Kickxellomycotina fungi.</title>
        <authorList>
            <person name="Reynolds N.K."/>
            <person name="Stajich J.E."/>
            <person name="Barry K."/>
            <person name="Grigoriev I.V."/>
            <person name="Crous P."/>
            <person name="Smith M.E."/>
        </authorList>
    </citation>
    <scope>NUCLEOTIDE SEQUENCE</scope>
    <source>
        <strain evidence="8">RSA 567</strain>
    </source>
</reference>
<evidence type="ECO:0000256" key="6">
    <source>
        <dbReference type="SAM" id="MobiDB-lite"/>
    </source>
</evidence>
<feature type="region of interest" description="Disordered" evidence="6">
    <location>
        <begin position="56"/>
        <end position="77"/>
    </location>
</feature>
<keyword evidence="4" id="KW-0347">Helicase</keyword>
<evidence type="ECO:0000256" key="3">
    <source>
        <dbReference type="ARBA" id="ARBA00022705"/>
    </source>
</evidence>
<evidence type="ECO:0000256" key="4">
    <source>
        <dbReference type="ARBA" id="ARBA00022806"/>
    </source>
</evidence>
<accession>A0A9W8ATI3</accession>
<comment type="subcellular location">
    <subcellularLocation>
        <location evidence="1">Nucleus</location>
    </subcellularLocation>
</comment>
<keyword evidence="4" id="KW-0378">Hydrolase</keyword>
<sequence>MRRSQLIEWYLEQQEDSMESEEQFYQEQKLIKTVLNYLIKVENVLLAIRQDKWLSQSTTAEDAASAPMTATSSSTEADDPVLMVHPNFAMGFDM</sequence>
<dbReference type="EMBL" id="JANBQB010002036">
    <property type="protein sequence ID" value="KAJ1968889.1"/>
    <property type="molecule type" value="Genomic_DNA"/>
</dbReference>
<evidence type="ECO:0000256" key="1">
    <source>
        <dbReference type="ARBA" id="ARBA00004123"/>
    </source>
</evidence>
<evidence type="ECO:0000313" key="9">
    <source>
        <dbReference type="Proteomes" id="UP001151582"/>
    </source>
</evidence>
<evidence type="ECO:0000259" key="7">
    <source>
        <dbReference type="Pfam" id="PF18263"/>
    </source>
</evidence>
<feature type="domain" description="Mcm6 C-terminal winged-helix" evidence="7">
    <location>
        <begin position="1"/>
        <end position="90"/>
    </location>
</feature>
<keyword evidence="4" id="KW-0067">ATP-binding</keyword>
<keyword evidence="5" id="KW-0539">Nucleus</keyword>
<dbReference type="Proteomes" id="UP001151582">
    <property type="component" value="Unassembled WGS sequence"/>
</dbReference>
<dbReference type="OrthoDB" id="1744952at2759"/>
<evidence type="ECO:0000256" key="5">
    <source>
        <dbReference type="ARBA" id="ARBA00023242"/>
    </source>
</evidence>
<dbReference type="GO" id="GO:0004386">
    <property type="term" value="F:helicase activity"/>
    <property type="evidence" value="ECO:0007669"/>
    <property type="project" value="UniProtKB-KW"/>
</dbReference>
<protein>
    <recommendedName>
        <fullName evidence="7">Mcm6 C-terminal winged-helix domain-containing protein</fullName>
    </recommendedName>
</protein>
<organism evidence="8 9">
    <name type="scientific">Dimargaris verticillata</name>
    <dbReference type="NCBI Taxonomy" id="2761393"/>
    <lineage>
        <taxon>Eukaryota</taxon>
        <taxon>Fungi</taxon>
        <taxon>Fungi incertae sedis</taxon>
        <taxon>Zoopagomycota</taxon>
        <taxon>Kickxellomycotina</taxon>
        <taxon>Dimargaritomycetes</taxon>
        <taxon>Dimargaritales</taxon>
        <taxon>Dimargaritaceae</taxon>
        <taxon>Dimargaris</taxon>
    </lineage>
</organism>
<proteinExistence type="inferred from homology"/>
<evidence type="ECO:0000256" key="2">
    <source>
        <dbReference type="ARBA" id="ARBA00008010"/>
    </source>
</evidence>
<keyword evidence="4" id="KW-0547">Nucleotide-binding</keyword>
<comment type="similarity">
    <text evidence="2">Belongs to the MCM family.</text>
</comment>
<feature type="compositionally biased region" description="Low complexity" evidence="6">
    <location>
        <begin position="63"/>
        <end position="75"/>
    </location>
</feature>
<dbReference type="GO" id="GO:0006260">
    <property type="term" value="P:DNA replication"/>
    <property type="evidence" value="ECO:0007669"/>
    <property type="project" value="UniProtKB-KW"/>
</dbReference>
<dbReference type="GO" id="GO:0005634">
    <property type="term" value="C:nucleus"/>
    <property type="evidence" value="ECO:0007669"/>
    <property type="project" value="UniProtKB-SubCell"/>
</dbReference>
<dbReference type="Gene3D" id="1.20.58.870">
    <property type="match status" value="1"/>
</dbReference>
<dbReference type="Pfam" id="PF18263">
    <property type="entry name" value="WHD_MCM6"/>
    <property type="match status" value="1"/>
</dbReference>
<keyword evidence="3" id="KW-0235">DNA replication</keyword>
<dbReference type="AlphaFoldDB" id="A0A9W8ATI3"/>
<name>A0A9W8ATI3_9FUNG</name>
<gene>
    <name evidence="8" type="ORF">H4R34_006221</name>
</gene>
<evidence type="ECO:0000313" key="8">
    <source>
        <dbReference type="EMBL" id="KAJ1968889.1"/>
    </source>
</evidence>
<dbReference type="InterPro" id="IPR041024">
    <property type="entry name" value="Mcm6_C"/>
</dbReference>
<comment type="caution">
    <text evidence="8">The sequence shown here is derived from an EMBL/GenBank/DDBJ whole genome shotgun (WGS) entry which is preliminary data.</text>
</comment>